<dbReference type="InterPro" id="IPR036310">
    <property type="entry name" value="Smp-1-like_sf"/>
</dbReference>
<dbReference type="AlphaFoldDB" id="A0A836LC52"/>
<dbReference type="RefSeq" id="XP_067757656.1">
    <property type="nucleotide sequence ID" value="XM_067901950.1"/>
</dbReference>
<dbReference type="InterPro" id="IPR013780">
    <property type="entry name" value="Glyco_hydro_b"/>
</dbReference>
<keyword evidence="3" id="KW-1185">Reference proteome</keyword>
<dbReference type="PANTHER" id="PTHR47047">
    <property type="entry name" value="PUTATIVE-RELATED-RELATED"/>
    <property type="match status" value="1"/>
</dbReference>
<name>A0A836LC52_9TRYP</name>
<dbReference type="PANTHER" id="PTHR47047:SF3">
    <property type="entry name" value="PUTATIVE-RELATED"/>
    <property type="match status" value="1"/>
</dbReference>
<accession>A0A836LC52</accession>
<evidence type="ECO:0000259" key="1">
    <source>
        <dbReference type="Pfam" id="PF09149"/>
    </source>
</evidence>
<dbReference type="GeneID" id="94292027"/>
<evidence type="ECO:0000313" key="3">
    <source>
        <dbReference type="Proteomes" id="UP000674318"/>
    </source>
</evidence>
<reference evidence="2 3" key="1">
    <citation type="submission" date="2021-02" db="EMBL/GenBank/DDBJ databases">
        <title>Porcisia hertigi Genome sequencing and assembly.</title>
        <authorList>
            <person name="Almutairi H."/>
            <person name="Gatherer D."/>
        </authorList>
    </citation>
    <scope>NUCLEOTIDE SEQUENCE [LARGE SCALE GENOMIC DNA]</scope>
    <source>
        <strain evidence="2 3">C119</strain>
    </source>
</reference>
<dbReference type="KEGG" id="phet:94292027"/>
<evidence type="ECO:0000313" key="2">
    <source>
        <dbReference type="EMBL" id="KAG5506494.1"/>
    </source>
</evidence>
<organism evidence="2 3">
    <name type="scientific">Porcisia hertigi</name>
    <dbReference type="NCBI Taxonomy" id="2761500"/>
    <lineage>
        <taxon>Eukaryota</taxon>
        <taxon>Discoba</taxon>
        <taxon>Euglenozoa</taxon>
        <taxon>Kinetoplastea</taxon>
        <taxon>Metakinetoplastina</taxon>
        <taxon>Trypanosomatida</taxon>
        <taxon>Trypanosomatidae</taxon>
        <taxon>Leishmaniinae</taxon>
        <taxon>Porcisia</taxon>
    </lineage>
</organism>
<feature type="domain" description="DUF1935" evidence="1">
    <location>
        <begin position="12"/>
        <end position="116"/>
    </location>
</feature>
<dbReference type="Gene3D" id="2.60.40.1180">
    <property type="entry name" value="Golgi alpha-mannosidase II"/>
    <property type="match status" value="1"/>
</dbReference>
<dbReference type="InterPro" id="IPR015232">
    <property type="entry name" value="DUF1935"/>
</dbReference>
<dbReference type="Proteomes" id="UP000674318">
    <property type="component" value="Unassembled WGS sequence"/>
</dbReference>
<dbReference type="EMBL" id="JAFJZO010000020">
    <property type="protein sequence ID" value="KAG5506494.1"/>
    <property type="molecule type" value="Genomic_DNA"/>
</dbReference>
<comment type="caution">
    <text evidence="2">The sequence shown here is derived from an EMBL/GenBank/DDBJ whole genome shotgun (WGS) entry which is preliminary data.</text>
</comment>
<dbReference type="Pfam" id="PF09149">
    <property type="entry name" value="DUF1935"/>
    <property type="match status" value="1"/>
</dbReference>
<protein>
    <recommendedName>
        <fullName evidence="1">DUF1935 domain-containing protein</fullName>
    </recommendedName>
</protein>
<sequence>MGIISSRPKGEFKYCGPVDFPYDEKVPQFEKRNGLLFRLVNNAEKSWAFYSDSKKYEFHVTVVFGPNSSNLIPLGNTSISEGPNGCIVAKTIVYPRMTQPFIQGDVDGFTSTVNAVLLTRGFKECSNAENSDELESYTR</sequence>
<dbReference type="SUPFAM" id="SSF101601">
    <property type="entry name" value="Smp-1-like"/>
    <property type="match status" value="1"/>
</dbReference>
<proteinExistence type="predicted"/>
<dbReference type="OrthoDB" id="277819at2759"/>
<gene>
    <name evidence="2" type="ORF">JKF63_05997</name>
</gene>